<dbReference type="Proteomes" id="UP000321332">
    <property type="component" value="Chromosome"/>
</dbReference>
<dbReference type="GO" id="GO:0008081">
    <property type="term" value="F:phosphoric diester hydrolase activity"/>
    <property type="evidence" value="ECO:0007669"/>
    <property type="project" value="InterPro"/>
</dbReference>
<dbReference type="PROSITE" id="PS51704">
    <property type="entry name" value="GP_PDE"/>
    <property type="match status" value="1"/>
</dbReference>
<dbReference type="AlphaFoldDB" id="A0AAE6IK30"/>
<dbReference type="SUPFAM" id="SSF51695">
    <property type="entry name" value="PLC-like phosphodiesterases"/>
    <property type="match status" value="1"/>
</dbReference>
<dbReference type="RefSeq" id="WP_147000281.1">
    <property type="nucleotide sequence ID" value="NZ_CP042374.1"/>
</dbReference>
<evidence type="ECO:0000313" key="3">
    <source>
        <dbReference type="Proteomes" id="UP000321332"/>
    </source>
</evidence>
<proteinExistence type="predicted"/>
<dbReference type="PANTHER" id="PTHR46211:SF1">
    <property type="entry name" value="GLYCEROPHOSPHODIESTER PHOSPHODIESTERASE, CYTOPLASMIC"/>
    <property type="match status" value="1"/>
</dbReference>
<dbReference type="GeneID" id="61186369"/>
<evidence type="ECO:0000259" key="1">
    <source>
        <dbReference type="PROSITE" id="PS51704"/>
    </source>
</evidence>
<evidence type="ECO:0000313" key="2">
    <source>
        <dbReference type="EMBL" id="QEA32877.1"/>
    </source>
</evidence>
<dbReference type="Gene3D" id="3.20.20.190">
    <property type="entry name" value="Phosphatidylinositol (PI) phosphodiesterase"/>
    <property type="match status" value="1"/>
</dbReference>
<dbReference type="GO" id="GO:0006629">
    <property type="term" value="P:lipid metabolic process"/>
    <property type="evidence" value="ECO:0007669"/>
    <property type="project" value="InterPro"/>
</dbReference>
<dbReference type="InterPro" id="IPR017946">
    <property type="entry name" value="PLC-like_Pdiesterase_TIM-brl"/>
</dbReference>
<dbReference type="EMBL" id="CP042374">
    <property type="protein sequence ID" value="QEA32877.1"/>
    <property type="molecule type" value="Genomic_DNA"/>
</dbReference>
<name>A0AAE6IK30_LEUCA</name>
<dbReference type="Pfam" id="PF03009">
    <property type="entry name" value="GDPD"/>
    <property type="match status" value="1"/>
</dbReference>
<protein>
    <submittedName>
        <fullName evidence="2">Glycerophosphoryl diester phosphodiesterase</fullName>
    </submittedName>
</protein>
<accession>A0AAE6IK30</accession>
<feature type="domain" description="GP-PDE" evidence="1">
    <location>
        <begin position="1"/>
        <end position="235"/>
    </location>
</feature>
<dbReference type="PANTHER" id="PTHR46211">
    <property type="entry name" value="GLYCEROPHOSPHORYL DIESTER PHOSPHODIESTERASE"/>
    <property type="match status" value="1"/>
</dbReference>
<organism evidence="2 3">
    <name type="scientific">Leuconostoc carnosum</name>
    <dbReference type="NCBI Taxonomy" id="1252"/>
    <lineage>
        <taxon>Bacteria</taxon>
        <taxon>Bacillati</taxon>
        <taxon>Bacillota</taxon>
        <taxon>Bacilli</taxon>
        <taxon>Lactobacillales</taxon>
        <taxon>Lactobacillaceae</taxon>
        <taxon>Leuconostoc</taxon>
    </lineage>
</organism>
<gene>
    <name evidence="2" type="ORF">FGL89_01355</name>
</gene>
<sequence>MIKIAHRGISAQAPENTRAAFNKMLPLGVSWLETDIDISSDNQLILIHDNQVDRTSDSEGEVNHKSFSELQKIDFGGWFGTDFVGEHIVTLDWLIDFINANQLNVNFELKTAVTEDNQQYYLKRVVSALNRVNSGSDMIVSSFNLELLEKYHQLMPQVAIGVLIEGPLPDNILALAQKIDAKYIHPDVTYLTQNQVSYLVANQLAVNVWTVDDDLMAIELEKWGVNAIFTDFPET</sequence>
<dbReference type="InterPro" id="IPR030395">
    <property type="entry name" value="GP_PDE_dom"/>
</dbReference>
<reference evidence="2 3" key="1">
    <citation type="submission" date="2019-06" db="EMBL/GenBank/DDBJ databases">
        <title>Genome analyses of bacteria isolated from kimchi.</title>
        <authorList>
            <person name="Lee S."/>
            <person name="Ahn S."/>
            <person name="Roh S."/>
        </authorList>
    </citation>
    <scope>NUCLEOTIDE SEQUENCE [LARGE SCALE GENOMIC DNA]</scope>
    <source>
        <strain evidence="2 3">CBA3620</strain>
    </source>
</reference>